<dbReference type="EMBL" id="JACHFL010000001">
    <property type="protein sequence ID" value="MBB5361625.1"/>
    <property type="molecule type" value="Genomic_DNA"/>
</dbReference>
<proteinExistence type="predicted"/>
<sequence length="32" mass="3761">MASFSRENFRRLPTPGHPYSSFQMAREDCADR</sequence>
<evidence type="ECO:0000256" key="1">
    <source>
        <dbReference type="SAM" id="MobiDB-lite"/>
    </source>
</evidence>
<organism evidence="2 3">
    <name type="scientific">Deinococcus humi</name>
    <dbReference type="NCBI Taxonomy" id="662880"/>
    <lineage>
        <taxon>Bacteria</taxon>
        <taxon>Thermotogati</taxon>
        <taxon>Deinococcota</taxon>
        <taxon>Deinococci</taxon>
        <taxon>Deinococcales</taxon>
        <taxon>Deinococcaceae</taxon>
        <taxon>Deinococcus</taxon>
    </lineage>
</organism>
<dbReference type="AlphaFoldDB" id="A0A7W8JR11"/>
<gene>
    <name evidence="2" type="ORF">HNQ08_000696</name>
</gene>
<comment type="caution">
    <text evidence="2">The sequence shown here is derived from an EMBL/GenBank/DDBJ whole genome shotgun (WGS) entry which is preliminary data.</text>
</comment>
<accession>A0A7W8JR11</accession>
<feature type="region of interest" description="Disordered" evidence="1">
    <location>
        <begin position="1"/>
        <end position="32"/>
    </location>
</feature>
<keyword evidence="3" id="KW-1185">Reference proteome</keyword>
<reference evidence="2 3" key="1">
    <citation type="submission" date="2020-08" db="EMBL/GenBank/DDBJ databases">
        <title>Genomic Encyclopedia of Type Strains, Phase IV (KMG-IV): sequencing the most valuable type-strain genomes for metagenomic binning, comparative biology and taxonomic classification.</title>
        <authorList>
            <person name="Goeker M."/>
        </authorList>
    </citation>
    <scope>NUCLEOTIDE SEQUENCE [LARGE SCALE GENOMIC DNA]</scope>
    <source>
        <strain evidence="2 3">DSM 27939</strain>
    </source>
</reference>
<evidence type="ECO:0000313" key="2">
    <source>
        <dbReference type="EMBL" id="MBB5361625.1"/>
    </source>
</evidence>
<evidence type="ECO:0000313" key="3">
    <source>
        <dbReference type="Proteomes" id="UP000552709"/>
    </source>
</evidence>
<protein>
    <submittedName>
        <fullName evidence="2">Uncharacterized protein</fullName>
    </submittedName>
</protein>
<dbReference type="Proteomes" id="UP000552709">
    <property type="component" value="Unassembled WGS sequence"/>
</dbReference>
<name>A0A7W8JR11_9DEIO</name>